<dbReference type="PANTHER" id="PTHR34710">
    <property type="entry name" value="OS03G0834100 PROTEIN"/>
    <property type="match status" value="1"/>
</dbReference>
<dbReference type="InterPro" id="IPR022059">
    <property type="entry name" value="DUF3615"/>
</dbReference>
<name>A0A3B6IWF7_WHEAT</name>
<dbReference type="Proteomes" id="UP000019116">
    <property type="component" value="Chromosome 4B"/>
</dbReference>
<dbReference type="Gramene" id="TraesCLE_scaffold_105691_01G000300.1">
    <property type="protein sequence ID" value="TraesCLE_scaffold_105691_01G000300.1"/>
    <property type="gene ID" value="TraesCLE_scaffold_105691_01G000300"/>
</dbReference>
<reference evidence="2" key="2">
    <citation type="submission" date="2018-10" db="UniProtKB">
        <authorList>
            <consortium name="EnsemblPlants"/>
        </authorList>
    </citation>
    <scope>IDENTIFICATION</scope>
</reference>
<dbReference type="PANTHER" id="PTHR34710:SF8">
    <property type="entry name" value="CYSTATIN DOMAIN-CONTAINING PROTEIN"/>
    <property type="match status" value="1"/>
</dbReference>
<dbReference type="Pfam" id="PF12274">
    <property type="entry name" value="DUF3615"/>
    <property type="match status" value="1"/>
</dbReference>
<evidence type="ECO:0000259" key="1">
    <source>
        <dbReference type="Pfam" id="PF12274"/>
    </source>
</evidence>
<dbReference type="Gramene" id="TraesLAC4B03G02310710.1">
    <property type="protein sequence ID" value="TraesLAC4B03G02310710.1"/>
    <property type="gene ID" value="TraesLAC4B03G02310710"/>
</dbReference>
<evidence type="ECO:0000313" key="2">
    <source>
        <dbReference type="EnsemblPlants" id="TraesCS4B02G253800.1"/>
    </source>
</evidence>
<dbReference type="Gramene" id="TraesCS4B03G0682200.1">
    <property type="protein sequence ID" value="TraesCS4B03G0682200.1.CDS"/>
    <property type="gene ID" value="TraesCS4B03G0682200"/>
</dbReference>
<organism evidence="2">
    <name type="scientific">Triticum aestivum</name>
    <name type="common">Wheat</name>
    <dbReference type="NCBI Taxonomy" id="4565"/>
    <lineage>
        <taxon>Eukaryota</taxon>
        <taxon>Viridiplantae</taxon>
        <taxon>Streptophyta</taxon>
        <taxon>Embryophyta</taxon>
        <taxon>Tracheophyta</taxon>
        <taxon>Spermatophyta</taxon>
        <taxon>Magnoliopsida</taxon>
        <taxon>Liliopsida</taxon>
        <taxon>Poales</taxon>
        <taxon>Poaceae</taxon>
        <taxon>BOP clade</taxon>
        <taxon>Pooideae</taxon>
        <taxon>Triticodae</taxon>
        <taxon>Triticeae</taxon>
        <taxon>Triticinae</taxon>
        <taxon>Triticum</taxon>
    </lineage>
</organism>
<protein>
    <recommendedName>
        <fullName evidence="1">DUF3615 domain-containing protein</fullName>
    </recommendedName>
</protein>
<dbReference type="Gramene" id="TraesCS4B02G253800.1">
    <property type="protein sequence ID" value="TraesCS4B02G253800.1"/>
    <property type="gene ID" value="TraesCS4B02G253800"/>
</dbReference>
<dbReference type="EnsemblPlants" id="TraesCS4B02G253800.1">
    <property type="protein sequence ID" value="TraesCS4B02G253800.1"/>
    <property type="gene ID" value="TraesCS4B02G253800"/>
</dbReference>
<dbReference type="Gramene" id="TraesNOR4B03G02374470.1">
    <property type="protein sequence ID" value="TraesNOR4B03G02374470.1"/>
    <property type="gene ID" value="TraesNOR4B03G02374470"/>
</dbReference>
<accession>A0A3B6IWF7</accession>
<dbReference type="AlphaFoldDB" id="A0A3B6IWF7"/>
<evidence type="ECO:0000313" key="3">
    <source>
        <dbReference type="Proteomes" id="UP000019116"/>
    </source>
</evidence>
<dbReference type="Gramene" id="TraesWEE_scaffold_070074_01G000200.1">
    <property type="protein sequence ID" value="TraesWEE_scaffold_070074_01G000200.1"/>
    <property type="gene ID" value="TraesWEE_scaffold_070074_01G000200"/>
</dbReference>
<keyword evidence="3" id="KW-1185">Reference proteome</keyword>
<proteinExistence type="predicted"/>
<sequence length="221" mass="25079">MGSFLSSAAGAAGEVDHGARAHRSPTIKECTRLMTNQELARLDGYDPVSFQELMARGNAGRPTLLQDEADSAAVCKLVRCALKHYNSKNPGVDFEYPAELTTEMKATGISFRERFWYHVGFLARRRNAGADDELQHFFAELRFNEWTRRPNVQTCTILEKPLCRFRSRCAFCTDGSKVLHPSDTEFACGKEGHEKEFFNKKDMQVWPIDPMRHASQMSYST</sequence>
<feature type="domain" description="DUF3615" evidence="1">
    <location>
        <begin position="78"/>
        <end position="181"/>
    </location>
</feature>
<reference evidence="2" key="1">
    <citation type="submission" date="2018-08" db="EMBL/GenBank/DDBJ databases">
        <authorList>
            <person name="Rossello M."/>
        </authorList>
    </citation>
    <scope>NUCLEOTIDE SEQUENCE [LARGE SCALE GENOMIC DNA]</scope>
    <source>
        <strain evidence="2">cv. Chinese Spring</strain>
    </source>
</reference>
<dbReference type="OrthoDB" id="681435at2759"/>